<evidence type="ECO:0000259" key="11">
    <source>
        <dbReference type="PROSITE" id="PS50262"/>
    </source>
</evidence>
<dbReference type="GO" id="GO:0004930">
    <property type="term" value="F:G protein-coupled receptor activity"/>
    <property type="evidence" value="ECO:0007669"/>
    <property type="project" value="UniProtKB-KW"/>
</dbReference>
<dbReference type="EMBL" id="JAATIS010005477">
    <property type="protein sequence ID" value="KAG2459023.1"/>
    <property type="molecule type" value="Genomic_DNA"/>
</dbReference>
<dbReference type="GO" id="GO:0007204">
    <property type="term" value="P:positive regulation of cytosolic calcium ion concentration"/>
    <property type="evidence" value="ECO:0007669"/>
    <property type="project" value="TreeGrafter"/>
</dbReference>
<proteinExistence type="inferred from homology"/>
<comment type="similarity">
    <text evidence="8">Belongs to the chemokine-like receptor (CMKLR) family.</text>
</comment>
<dbReference type="Gene3D" id="1.20.1070.10">
    <property type="entry name" value="Rhodopsin 7-helix transmembrane proteins"/>
    <property type="match status" value="1"/>
</dbReference>
<dbReference type="GO" id="GO:0004878">
    <property type="term" value="F:complement component C5a receptor activity"/>
    <property type="evidence" value="ECO:0007669"/>
    <property type="project" value="TreeGrafter"/>
</dbReference>
<dbReference type="InterPro" id="IPR017452">
    <property type="entry name" value="GPCR_Rhodpsn_7TM"/>
</dbReference>
<dbReference type="InterPro" id="IPR000276">
    <property type="entry name" value="GPCR_Rhodpsn"/>
</dbReference>
<comment type="caution">
    <text evidence="12">The sequence shown here is derived from an EMBL/GenBank/DDBJ whole genome shotgun (WGS) entry which is preliminary data.</text>
</comment>
<sequence>MSAMNLSSGMDVYINFSEAKNGSMTLKEFVPWMDVCLNLAFFILGSLGNGLVIYVLGFRMKKSGFLTYVLNLAVADFGFCALLLLQIPVNLAKYHYMYGLAVCKMEQYLTRVFFYAGSLFIAAICLERCLAILHPIWHKCKRPARTTPLACTLIWALSCFIALPNLIKSDIISFGKRGDRCFVNDINTIILISTSELVLIFLLPLAVILTCSAVIINKLRKRGKGQSQVNRTVCLVAFLFLLCWTPFQIGQYMHLIQMFFLKDDLQFQSVASTMGYYCGFLLYLNSCLNPAIYVLMGRDIKQRVVNSLSSLMAIFEKAFSESENSTMLSSLKTSSSTVH</sequence>
<feature type="transmembrane region" description="Helical" evidence="10">
    <location>
        <begin position="197"/>
        <end position="217"/>
    </location>
</feature>
<name>A0A8X7X079_POLSE</name>
<keyword evidence="4 9" id="KW-0297">G-protein coupled receptor</keyword>
<dbReference type="Proteomes" id="UP000886611">
    <property type="component" value="Unassembled WGS sequence"/>
</dbReference>
<evidence type="ECO:0000256" key="5">
    <source>
        <dbReference type="ARBA" id="ARBA00023136"/>
    </source>
</evidence>
<feature type="transmembrane region" description="Helical" evidence="10">
    <location>
        <begin position="112"/>
        <end position="137"/>
    </location>
</feature>
<keyword evidence="13" id="KW-1185">Reference proteome</keyword>
<keyword evidence="5 10" id="KW-0472">Membrane</keyword>
<evidence type="ECO:0000313" key="13">
    <source>
        <dbReference type="Proteomes" id="UP000886611"/>
    </source>
</evidence>
<evidence type="ECO:0000256" key="6">
    <source>
        <dbReference type="ARBA" id="ARBA00023170"/>
    </source>
</evidence>
<feature type="transmembrane region" description="Helical" evidence="10">
    <location>
        <begin position="149"/>
        <end position="167"/>
    </location>
</feature>
<feature type="transmembrane region" description="Helical" evidence="10">
    <location>
        <begin position="68"/>
        <end position="92"/>
    </location>
</feature>
<keyword evidence="7 9" id="KW-0807">Transducer</keyword>
<feature type="non-terminal residue" evidence="12">
    <location>
        <position position="1"/>
    </location>
</feature>
<evidence type="ECO:0000256" key="2">
    <source>
        <dbReference type="ARBA" id="ARBA00022692"/>
    </source>
</evidence>
<keyword evidence="6 9" id="KW-0675">Receptor</keyword>
<accession>A0A8X7X079</accession>
<dbReference type="GO" id="GO:0005886">
    <property type="term" value="C:plasma membrane"/>
    <property type="evidence" value="ECO:0007669"/>
    <property type="project" value="TreeGrafter"/>
</dbReference>
<evidence type="ECO:0000256" key="1">
    <source>
        <dbReference type="ARBA" id="ARBA00004141"/>
    </source>
</evidence>
<keyword evidence="2 9" id="KW-0812">Transmembrane</keyword>
<feature type="transmembrane region" description="Helical" evidence="10">
    <location>
        <begin position="229"/>
        <end position="254"/>
    </location>
</feature>
<dbReference type="InterPro" id="IPR026234">
    <property type="entry name" value="MRGPCRFAMILY"/>
</dbReference>
<dbReference type="GO" id="GO:0006954">
    <property type="term" value="P:inflammatory response"/>
    <property type="evidence" value="ECO:0007669"/>
    <property type="project" value="TreeGrafter"/>
</dbReference>
<feature type="non-terminal residue" evidence="12">
    <location>
        <position position="339"/>
    </location>
</feature>
<feature type="transmembrane region" description="Helical" evidence="10">
    <location>
        <begin position="32"/>
        <end position="56"/>
    </location>
</feature>
<comment type="similarity">
    <text evidence="9">Belongs to the G-protein coupled receptor 1 family.</text>
</comment>
<dbReference type="PROSITE" id="PS00237">
    <property type="entry name" value="G_PROTEIN_RECEP_F1_1"/>
    <property type="match status" value="1"/>
</dbReference>
<dbReference type="InterPro" id="IPR000826">
    <property type="entry name" value="Formyl_rcpt-rel"/>
</dbReference>
<protein>
    <submittedName>
        <fullName evidence="12">FPR1 protein</fullName>
    </submittedName>
</protein>
<dbReference type="PANTHER" id="PTHR24225">
    <property type="entry name" value="CHEMOTACTIC RECEPTOR"/>
    <property type="match status" value="1"/>
</dbReference>
<evidence type="ECO:0000256" key="10">
    <source>
        <dbReference type="SAM" id="Phobius"/>
    </source>
</evidence>
<dbReference type="PROSITE" id="PS50262">
    <property type="entry name" value="G_PROTEIN_RECEP_F1_2"/>
    <property type="match status" value="1"/>
</dbReference>
<dbReference type="PANTHER" id="PTHR24225:SF52">
    <property type="entry name" value="C3A ANAPHYLATOXIN CHEMOTACTIC RECEPTOR-LIKE"/>
    <property type="match status" value="1"/>
</dbReference>
<gene>
    <name evidence="12" type="primary">Fpr1</name>
    <name evidence="12" type="ORF">GTO96_0019528</name>
</gene>
<dbReference type="PRINTS" id="PR02108">
    <property type="entry name" value="MRGPCRFAMILY"/>
</dbReference>
<dbReference type="GO" id="GO:0007200">
    <property type="term" value="P:phospholipase C-activating G protein-coupled receptor signaling pathway"/>
    <property type="evidence" value="ECO:0007669"/>
    <property type="project" value="TreeGrafter"/>
</dbReference>
<evidence type="ECO:0000256" key="4">
    <source>
        <dbReference type="ARBA" id="ARBA00023040"/>
    </source>
</evidence>
<evidence type="ECO:0000256" key="3">
    <source>
        <dbReference type="ARBA" id="ARBA00022989"/>
    </source>
</evidence>
<dbReference type="AlphaFoldDB" id="A0A8X7X079"/>
<dbReference type="SUPFAM" id="SSF81321">
    <property type="entry name" value="Family A G protein-coupled receptor-like"/>
    <property type="match status" value="1"/>
</dbReference>
<evidence type="ECO:0000256" key="8">
    <source>
        <dbReference type="ARBA" id="ARBA00025736"/>
    </source>
</evidence>
<dbReference type="Pfam" id="PF00001">
    <property type="entry name" value="7tm_1"/>
    <property type="match status" value="1"/>
</dbReference>
<keyword evidence="3 10" id="KW-1133">Transmembrane helix</keyword>
<organism evidence="12 13">
    <name type="scientific">Polypterus senegalus</name>
    <name type="common">Senegal bichir</name>
    <dbReference type="NCBI Taxonomy" id="55291"/>
    <lineage>
        <taxon>Eukaryota</taxon>
        <taxon>Metazoa</taxon>
        <taxon>Chordata</taxon>
        <taxon>Craniata</taxon>
        <taxon>Vertebrata</taxon>
        <taxon>Euteleostomi</taxon>
        <taxon>Actinopterygii</taxon>
        <taxon>Polypteriformes</taxon>
        <taxon>Polypteridae</taxon>
        <taxon>Polypterus</taxon>
    </lineage>
</organism>
<evidence type="ECO:0000256" key="9">
    <source>
        <dbReference type="RuleBase" id="RU000688"/>
    </source>
</evidence>
<evidence type="ECO:0000256" key="7">
    <source>
        <dbReference type="ARBA" id="ARBA00023224"/>
    </source>
</evidence>
<dbReference type="OrthoDB" id="8583765at2759"/>
<feature type="domain" description="G-protein coupled receptors family 1 profile" evidence="11">
    <location>
        <begin position="48"/>
        <end position="293"/>
    </location>
</feature>
<dbReference type="PRINTS" id="PR00237">
    <property type="entry name" value="GPCRRHODOPSN"/>
</dbReference>
<reference evidence="12 13" key="1">
    <citation type="journal article" date="2021" name="Cell">
        <title>Tracing the genetic footprints of vertebrate landing in non-teleost ray-finned fishes.</title>
        <authorList>
            <person name="Bi X."/>
            <person name="Wang K."/>
            <person name="Yang L."/>
            <person name="Pan H."/>
            <person name="Jiang H."/>
            <person name="Wei Q."/>
            <person name="Fang M."/>
            <person name="Yu H."/>
            <person name="Zhu C."/>
            <person name="Cai Y."/>
            <person name="He Y."/>
            <person name="Gan X."/>
            <person name="Zeng H."/>
            <person name="Yu D."/>
            <person name="Zhu Y."/>
            <person name="Jiang H."/>
            <person name="Qiu Q."/>
            <person name="Yang H."/>
            <person name="Zhang Y.E."/>
            <person name="Wang W."/>
            <person name="Zhu M."/>
            <person name="He S."/>
            <person name="Zhang G."/>
        </authorList>
    </citation>
    <scope>NUCLEOTIDE SEQUENCE [LARGE SCALE GENOMIC DNA]</scope>
    <source>
        <strain evidence="12">Bchr_013</strain>
    </source>
</reference>
<evidence type="ECO:0000313" key="12">
    <source>
        <dbReference type="EMBL" id="KAG2459023.1"/>
    </source>
</evidence>
<comment type="subcellular location">
    <subcellularLocation>
        <location evidence="1">Membrane</location>
        <topology evidence="1">Multi-pass membrane protein</topology>
    </subcellularLocation>
</comment>
<feature type="transmembrane region" description="Helical" evidence="10">
    <location>
        <begin position="274"/>
        <end position="296"/>
    </location>
</feature>